<feature type="domain" description="Glycosyltransferase RgtA/B/C/D-like" evidence="9">
    <location>
        <begin position="82"/>
        <end position="210"/>
    </location>
</feature>
<evidence type="ECO:0000313" key="10">
    <source>
        <dbReference type="EMBL" id="GET40160.1"/>
    </source>
</evidence>
<reference evidence="10" key="1">
    <citation type="submission" date="2019-10" db="EMBL/GenBank/DDBJ databases">
        <title>Draft genome sequece of Microseira wollei NIES-4236.</title>
        <authorList>
            <person name="Yamaguchi H."/>
            <person name="Suzuki S."/>
            <person name="Kawachi M."/>
        </authorList>
    </citation>
    <scope>NUCLEOTIDE SEQUENCE</scope>
    <source>
        <strain evidence="10">NIES-4236</strain>
    </source>
</reference>
<feature type="transmembrane region" description="Helical" evidence="8">
    <location>
        <begin position="400"/>
        <end position="419"/>
    </location>
</feature>
<evidence type="ECO:0000256" key="1">
    <source>
        <dbReference type="ARBA" id="ARBA00004651"/>
    </source>
</evidence>
<proteinExistence type="predicted"/>
<feature type="transmembrane region" description="Helical" evidence="8">
    <location>
        <begin position="303"/>
        <end position="321"/>
    </location>
</feature>
<keyword evidence="2" id="KW-1003">Cell membrane</keyword>
<dbReference type="GO" id="GO:0009103">
    <property type="term" value="P:lipopolysaccharide biosynthetic process"/>
    <property type="evidence" value="ECO:0007669"/>
    <property type="project" value="UniProtKB-ARBA"/>
</dbReference>
<evidence type="ECO:0000256" key="8">
    <source>
        <dbReference type="SAM" id="Phobius"/>
    </source>
</evidence>
<keyword evidence="4" id="KW-0808">Transferase</keyword>
<keyword evidence="7 8" id="KW-0472">Membrane</keyword>
<dbReference type="InterPro" id="IPR050297">
    <property type="entry name" value="LipidA_mod_glycosyltrf_83"/>
</dbReference>
<dbReference type="PANTHER" id="PTHR33908:SF11">
    <property type="entry name" value="MEMBRANE PROTEIN"/>
    <property type="match status" value="1"/>
</dbReference>
<dbReference type="GO" id="GO:0005886">
    <property type="term" value="C:plasma membrane"/>
    <property type="evidence" value="ECO:0007669"/>
    <property type="project" value="UniProtKB-SubCell"/>
</dbReference>
<keyword evidence="6 8" id="KW-1133">Transmembrane helix</keyword>
<feature type="transmembrane region" description="Helical" evidence="8">
    <location>
        <begin position="273"/>
        <end position="291"/>
    </location>
</feature>
<comment type="caution">
    <text evidence="10">The sequence shown here is derived from an EMBL/GenBank/DDBJ whole genome shotgun (WGS) entry which is preliminary data.</text>
</comment>
<evidence type="ECO:0000256" key="7">
    <source>
        <dbReference type="ARBA" id="ARBA00023136"/>
    </source>
</evidence>
<gene>
    <name evidence="10" type="ORF">MiSe_49680</name>
</gene>
<sequence length="576" mass="65486">MKQKLLGWGYLSQSSNSEIIYLLIITAIWAGMVILVNPIGDFGLNDDWAYGFSVKYIVEKGDVKISGWTATNLLAQIFWGALFCLPFGFSFTALRFSTLTLGLVGVNATYGLLREVNLTQRLALYGALIVALNPIYFGLSNTFMTDVPFFAVGTLSVYFLIRGIKRDSNIEIIIGILFACIAILIRQLGFAIFLAFGCAYVIKKGAALKSFIKGFSPTILGVLIQLYYQGWLRSTRQGIPNLHGKQIQDILNSFSGFNLLYLSEFFMRNTMLALVYLGLFMLLFTLVIFPLKFQQFSQTQRKLTVFALLMIFIIVGISVISKGFQLPITRNILSEFGLGPLTLRDAFILNNLPVPEAVKIFWLIITSISIVGAVLLILYLLFAVRGIFSNDSSYQDNQKWLKVFIISEIGIYFAPLGIGGFFDRYLLFLLPFLMMLVVVFTRKIAANEKFDKRLISLVMIIMLFSAWFTIGATHDYLSWNRVRWQALDNLMQESKISPNQIDGGFEFNGWYLYSPKYKGKREKSWWWVDKDDYMISFSPLDGYKEVKRYAFKKWLPFGPTNILVSRKSTVSSSQSK</sequence>
<dbReference type="InterPro" id="IPR038731">
    <property type="entry name" value="RgtA/B/C-like"/>
</dbReference>
<feature type="transmembrane region" description="Helical" evidence="8">
    <location>
        <begin position="425"/>
        <end position="442"/>
    </location>
</feature>
<organism evidence="10 11">
    <name type="scientific">Microseira wollei NIES-4236</name>
    <dbReference type="NCBI Taxonomy" id="2530354"/>
    <lineage>
        <taxon>Bacteria</taxon>
        <taxon>Bacillati</taxon>
        <taxon>Cyanobacteriota</taxon>
        <taxon>Cyanophyceae</taxon>
        <taxon>Oscillatoriophycideae</taxon>
        <taxon>Aerosakkonematales</taxon>
        <taxon>Aerosakkonemataceae</taxon>
        <taxon>Microseira</taxon>
    </lineage>
</organism>
<evidence type="ECO:0000256" key="2">
    <source>
        <dbReference type="ARBA" id="ARBA00022475"/>
    </source>
</evidence>
<feature type="transmembrane region" description="Helical" evidence="8">
    <location>
        <begin position="360"/>
        <end position="388"/>
    </location>
</feature>
<keyword evidence="5 8" id="KW-0812">Transmembrane</keyword>
<protein>
    <recommendedName>
        <fullName evidence="9">Glycosyltransferase RgtA/B/C/D-like domain-containing protein</fullName>
    </recommendedName>
</protein>
<evidence type="ECO:0000256" key="3">
    <source>
        <dbReference type="ARBA" id="ARBA00022676"/>
    </source>
</evidence>
<dbReference type="RefSeq" id="WP_226585975.1">
    <property type="nucleotide sequence ID" value="NZ_BLAY01000083.1"/>
</dbReference>
<feature type="transmembrane region" description="Helical" evidence="8">
    <location>
        <begin position="208"/>
        <end position="228"/>
    </location>
</feature>
<dbReference type="EMBL" id="BLAY01000083">
    <property type="protein sequence ID" value="GET40160.1"/>
    <property type="molecule type" value="Genomic_DNA"/>
</dbReference>
<keyword evidence="3" id="KW-0328">Glycosyltransferase</keyword>
<dbReference type="PANTHER" id="PTHR33908">
    <property type="entry name" value="MANNOSYLTRANSFERASE YKCB-RELATED"/>
    <property type="match status" value="1"/>
</dbReference>
<evidence type="ECO:0000256" key="4">
    <source>
        <dbReference type="ARBA" id="ARBA00022679"/>
    </source>
</evidence>
<name>A0AAV3XE44_9CYAN</name>
<evidence type="ECO:0000313" key="11">
    <source>
        <dbReference type="Proteomes" id="UP001050975"/>
    </source>
</evidence>
<dbReference type="GO" id="GO:0016763">
    <property type="term" value="F:pentosyltransferase activity"/>
    <property type="evidence" value="ECO:0007669"/>
    <property type="project" value="TreeGrafter"/>
</dbReference>
<feature type="transmembrane region" description="Helical" evidence="8">
    <location>
        <begin position="173"/>
        <end position="202"/>
    </location>
</feature>
<feature type="transmembrane region" description="Helical" evidence="8">
    <location>
        <begin position="77"/>
        <end position="110"/>
    </location>
</feature>
<dbReference type="Pfam" id="PF13231">
    <property type="entry name" value="PMT_2"/>
    <property type="match status" value="1"/>
</dbReference>
<comment type="subcellular location">
    <subcellularLocation>
        <location evidence="1">Cell membrane</location>
        <topology evidence="1">Multi-pass membrane protein</topology>
    </subcellularLocation>
</comment>
<feature type="transmembrane region" description="Helical" evidence="8">
    <location>
        <begin position="122"/>
        <end position="139"/>
    </location>
</feature>
<keyword evidence="11" id="KW-1185">Reference proteome</keyword>
<dbReference type="Proteomes" id="UP001050975">
    <property type="component" value="Unassembled WGS sequence"/>
</dbReference>
<evidence type="ECO:0000256" key="6">
    <source>
        <dbReference type="ARBA" id="ARBA00022989"/>
    </source>
</evidence>
<evidence type="ECO:0000256" key="5">
    <source>
        <dbReference type="ARBA" id="ARBA00022692"/>
    </source>
</evidence>
<accession>A0AAV3XE44</accession>
<evidence type="ECO:0000259" key="9">
    <source>
        <dbReference type="Pfam" id="PF13231"/>
    </source>
</evidence>
<feature type="transmembrane region" description="Helical" evidence="8">
    <location>
        <begin position="454"/>
        <end position="473"/>
    </location>
</feature>
<dbReference type="AlphaFoldDB" id="A0AAV3XE44"/>
<feature type="transmembrane region" description="Helical" evidence="8">
    <location>
        <begin position="20"/>
        <end position="40"/>
    </location>
</feature>